<evidence type="ECO:0000256" key="3">
    <source>
        <dbReference type="ARBA" id="ARBA00022801"/>
    </source>
</evidence>
<dbReference type="SUPFAM" id="SSF53474">
    <property type="entry name" value="alpha/beta-Hydrolases"/>
    <property type="match status" value="1"/>
</dbReference>
<dbReference type="SUPFAM" id="SSF64571">
    <property type="entry name" value="Cellulose docking domain, dockering"/>
    <property type="match status" value="2"/>
</dbReference>
<proteinExistence type="predicted"/>
<keyword evidence="1 4" id="KW-0732">Signal</keyword>
<evidence type="ECO:0000313" key="6">
    <source>
        <dbReference type="EMBL" id="ORY44998.1"/>
    </source>
</evidence>
<dbReference type="PANTHER" id="PTHR33428:SF14">
    <property type="entry name" value="CARBOXYLESTERASE TYPE B DOMAIN-CONTAINING PROTEIN"/>
    <property type="match status" value="1"/>
</dbReference>
<feature type="chain" id="PRO_5013050587" evidence="4">
    <location>
        <begin position="21"/>
        <end position="404"/>
    </location>
</feature>
<dbReference type="Proteomes" id="UP000193920">
    <property type="component" value="Unassembled WGS sequence"/>
</dbReference>
<dbReference type="Gene3D" id="3.40.50.1820">
    <property type="entry name" value="alpha/beta hydrolase"/>
    <property type="match status" value="1"/>
</dbReference>
<evidence type="ECO:0000256" key="2">
    <source>
        <dbReference type="ARBA" id="ARBA00022737"/>
    </source>
</evidence>
<comment type="caution">
    <text evidence="6">The sequence shown here is derived from an EMBL/GenBank/DDBJ whole genome shotgun (WGS) entry which is preliminary data.</text>
</comment>
<feature type="signal peptide" evidence="4">
    <location>
        <begin position="1"/>
        <end position="20"/>
    </location>
</feature>
<dbReference type="PROSITE" id="PS51763">
    <property type="entry name" value="CBM10"/>
    <property type="match status" value="2"/>
</dbReference>
<feature type="domain" description="CBM10" evidence="5">
    <location>
        <begin position="21"/>
        <end position="59"/>
    </location>
</feature>
<evidence type="ECO:0000259" key="5">
    <source>
        <dbReference type="PROSITE" id="PS51763"/>
    </source>
</evidence>
<protein>
    <submittedName>
        <fullName evidence="6">Alpha/beta-hydrolase</fullName>
    </submittedName>
</protein>
<sequence>MKGFTSLVFVASLFASSTLAKCPFKAIGYGCCKNSKTEIVFTDSFGNYGVEKGKRCGIIDDSCWSLKYGYLCCNSDSTSVVKTNKYGNWGKENGKWCGIKDQSEVEEEEDSDYEESQTVNSLMLDQGGSGPYKAVMTQQEGLPDFTIYRPENLKEAVDAEGRLPVILFGNGGCGRISFSYGNFLTELASYGYVVAAVGPWVGEDNTDYLSLSLDFSEETINGFKADANSLIDVALSWLEKENKERTSIFYKTLNTNKVSAMGQSCGGLQALIISTKNDKRIKTTVALNSGANSPGDLLDSLIVKDELQKLTQPIIYIIGGEEDIAHYNALDDFSLIKKVPVAVACKADAGHMGTYSEPNGGTFGKMTLAWLDYILKNDKSHDALFRKSIIESELEGWTIQQKNF</sequence>
<feature type="domain" description="CBM10" evidence="5">
    <location>
        <begin position="62"/>
        <end position="100"/>
    </location>
</feature>
<dbReference type="InterPro" id="IPR009034">
    <property type="entry name" value="Dockerin_dom_fun_sf"/>
</dbReference>
<dbReference type="Pfam" id="PF02013">
    <property type="entry name" value="CBM_10"/>
    <property type="match status" value="2"/>
</dbReference>
<dbReference type="GO" id="GO:0016787">
    <property type="term" value="F:hydrolase activity"/>
    <property type="evidence" value="ECO:0007669"/>
    <property type="project" value="UniProtKB-KW"/>
</dbReference>
<organism evidence="6 7">
    <name type="scientific">Neocallimastix californiae</name>
    <dbReference type="NCBI Taxonomy" id="1754190"/>
    <lineage>
        <taxon>Eukaryota</taxon>
        <taxon>Fungi</taxon>
        <taxon>Fungi incertae sedis</taxon>
        <taxon>Chytridiomycota</taxon>
        <taxon>Chytridiomycota incertae sedis</taxon>
        <taxon>Neocallimastigomycetes</taxon>
        <taxon>Neocallimastigales</taxon>
        <taxon>Neocallimastigaceae</taxon>
        <taxon>Neocallimastix</taxon>
    </lineage>
</organism>
<dbReference type="PANTHER" id="PTHR33428">
    <property type="entry name" value="CHLOROPHYLLASE-2, CHLOROPLASTIC"/>
    <property type="match status" value="1"/>
</dbReference>
<keyword evidence="3 6" id="KW-0378">Hydrolase</keyword>
<accession>A0A1Y2CD74</accession>
<dbReference type="InterPro" id="IPR002883">
    <property type="entry name" value="CBM10/Dockerin_dom"/>
</dbReference>
<dbReference type="AlphaFoldDB" id="A0A1Y2CD74"/>
<dbReference type="OrthoDB" id="2141514at2759"/>
<name>A0A1Y2CD74_9FUNG</name>
<dbReference type="STRING" id="1754190.A0A1Y2CD74"/>
<gene>
    <name evidence="6" type="ORF">LY90DRAFT_703609</name>
</gene>
<evidence type="ECO:0000313" key="7">
    <source>
        <dbReference type="Proteomes" id="UP000193920"/>
    </source>
</evidence>
<dbReference type="EMBL" id="MCOG01000112">
    <property type="protein sequence ID" value="ORY44998.1"/>
    <property type="molecule type" value="Genomic_DNA"/>
</dbReference>
<dbReference type="Gene3D" id="3.90.1220.10">
    <property type="entry name" value="Cellulose docking domain, dockering"/>
    <property type="match status" value="2"/>
</dbReference>
<evidence type="ECO:0000256" key="4">
    <source>
        <dbReference type="SAM" id="SignalP"/>
    </source>
</evidence>
<evidence type="ECO:0000256" key="1">
    <source>
        <dbReference type="ARBA" id="ARBA00022729"/>
    </source>
</evidence>
<dbReference type="InterPro" id="IPR029058">
    <property type="entry name" value="AB_hydrolase_fold"/>
</dbReference>
<keyword evidence="2" id="KW-0677">Repeat</keyword>
<reference evidence="6 7" key="1">
    <citation type="submission" date="2016-08" db="EMBL/GenBank/DDBJ databases">
        <title>A Parts List for Fungal Cellulosomes Revealed by Comparative Genomics.</title>
        <authorList>
            <consortium name="DOE Joint Genome Institute"/>
            <person name="Haitjema C.H."/>
            <person name="Gilmore S.P."/>
            <person name="Henske J.K."/>
            <person name="Solomon K.V."/>
            <person name="De Groot R."/>
            <person name="Kuo A."/>
            <person name="Mondo S.J."/>
            <person name="Salamov A.A."/>
            <person name="Labutti K."/>
            <person name="Zhao Z."/>
            <person name="Chiniquy J."/>
            <person name="Barry K."/>
            <person name="Brewer H.M."/>
            <person name="Purvine S.O."/>
            <person name="Wright A.T."/>
            <person name="Boxma B."/>
            <person name="Van Alen T."/>
            <person name="Hackstein J.H."/>
            <person name="Baker S.E."/>
            <person name="Grigoriev I.V."/>
            <person name="O'Malley M.A."/>
        </authorList>
    </citation>
    <scope>NUCLEOTIDE SEQUENCE [LARGE SCALE GENOMIC DNA]</scope>
    <source>
        <strain evidence="6 7">G1</strain>
    </source>
</reference>
<keyword evidence="7" id="KW-1185">Reference proteome</keyword>